<evidence type="ECO:0008006" key="6">
    <source>
        <dbReference type="Google" id="ProtNLM"/>
    </source>
</evidence>
<dbReference type="Pfam" id="PF17678">
    <property type="entry name" value="Glyco_hydro_92N"/>
    <property type="match status" value="1"/>
</dbReference>
<dbReference type="GO" id="GO:0000224">
    <property type="term" value="F:peptide-N4-(N-acetyl-beta-glucosaminyl)asparagine amidase activity"/>
    <property type="evidence" value="ECO:0007669"/>
    <property type="project" value="TreeGrafter"/>
</dbReference>
<dbReference type="InterPro" id="IPR008979">
    <property type="entry name" value="Galactose-bd-like_sf"/>
</dbReference>
<sequence>MKFKRTLAFMASLALLATSASASAIFAGAEDTNKEFLSSFEGTESSTLLEDNVLSSENMGRALSTKKSSVAYGVENTYNSAWQGRYALRVTGQQPAEGAAASQNVIYKDVNVKVTKDTQLSYVILPAYGGNNDYSGFDWEFTSQYIGMDLQFTDGTFLSDLGAVDQYGHGITGQEQGENGHLYSKQWNQVKSNIGEVAAGKTIDKIIIDYGKATNDAGTAHEIDAYIDDLRIREVDTSPKETPVEYANIFVGTNNKALYSRGLQWPCVMTPNGFNVWGPYNGGNNNWYPRPDNGFTSMAISHRASQWVGDFGTFNFGANPNGDTSNRNRQYNEDTMVGNPNYFSIDLEDGMKIELTPTEHASVTRFTFPTDASAPTVVLGNVTFNDDGTFSGTGSGTGSEGGRQTMYVYGEFDKVPSQTANGGGWSSGNAKFEAGTEEVVLKMATSFISADQAKHSLELEVGDKSFDEVKKETTDTWNNLMNTIQVEGASEEEKVALYSNIMRLYADPLGYSENTGTNEDPVWSYNSPYFRGTVKTGYKLYYNNGFWDTFRGSWSAYNLLTPDYAGDLLNGLVQHYIDSDWLARWLSVGGRNSMVGTSSDIIFGDAVMKGIDFDVENAYMASLKNASVYARNATSGAGAVDGYAGRAGMDAAPYVGFTDDSVEGKGLSWALDNYLNDWGVSKLAESLGHTDEAIYFENSSQNYVNVWNYGGGGWFVGRYTDGRWKYPNGLTTGPVGAGQGNAYDRSVSSYEETNGYTMTWQALGDVQGLINLYGGVDNFNARLDAFFTDETLGGTARDYIVDHYDSKLGQYGQANQPDHHIPYMYCYSGQPYKTQALTRDILERVYAGWSFGQGFPGDADNGQQSGWFIMSALGFYPISTGTDGYVITSPLYDKVTLNMKNGPLTIEAKNNSHDNVYIQSMTIDGEAYDDVFITYDKLMNAKEIVFEMGPNPSNWACDTTPPSITDADDTDVPNPLKDRTLSNVSTNGGENDHRTPWASVTGISNPANLFDNTNATASSTTSGEGSVTYYFPVAQKIEMYTVSSSGKASAPTGLKLYGSNDGTEWTELDSRADVAFDWDRQLKPFAVVNDTSYNYYRLDMTGAEGMSVSEIELMSYPEDIISIPESVADEDGVYNIEVKLDNHATGVIVRDPQFNDISNVATISTPVLNADGTKTVTISLISDYDDVYVTAKDQNGYEITTSRKTVALGAAVAETLTISKDDANVTATFTNTFEGGQEVNVVLGAYDAEGKLVDVSITYAEEVEPDGTVSGTISLIEGCTYKAFALGANAAPICEAVSLA</sequence>
<dbReference type="GO" id="GO:0005829">
    <property type="term" value="C:cytosol"/>
    <property type="evidence" value="ECO:0007669"/>
    <property type="project" value="TreeGrafter"/>
</dbReference>
<dbReference type="SUPFAM" id="SSF48208">
    <property type="entry name" value="Six-hairpin glycosidases"/>
    <property type="match status" value="1"/>
</dbReference>
<feature type="signal peptide" evidence="1">
    <location>
        <begin position="1"/>
        <end position="22"/>
    </location>
</feature>
<dbReference type="InterPro" id="IPR050883">
    <property type="entry name" value="PNGase"/>
</dbReference>
<dbReference type="Gene3D" id="1.20.1050.60">
    <property type="entry name" value="alpha-1,2-mannosidase"/>
    <property type="match status" value="1"/>
</dbReference>
<name>A0A7I8D2U1_9FIRM</name>
<dbReference type="InterPro" id="IPR008928">
    <property type="entry name" value="6-hairpin_glycosidase_sf"/>
</dbReference>
<proteinExistence type="predicted"/>
<dbReference type="GO" id="GO:0006516">
    <property type="term" value="P:glycoprotein catabolic process"/>
    <property type="evidence" value="ECO:0007669"/>
    <property type="project" value="TreeGrafter"/>
</dbReference>
<dbReference type="RefSeq" id="WP_215533066.1">
    <property type="nucleotide sequence ID" value="NZ_AP023321.1"/>
</dbReference>
<gene>
    <name evidence="4" type="ORF">C12CBH8_17690</name>
</gene>
<dbReference type="Gene3D" id="1.20.1610.10">
    <property type="entry name" value="alpha-1,2-mannosidases domains"/>
    <property type="match status" value="1"/>
</dbReference>
<dbReference type="PANTHER" id="PTHR12143">
    <property type="entry name" value="PEPTIDE N-GLYCANASE PNGASE -RELATED"/>
    <property type="match status" value="1"/>
</dbReference>
<evidence type="ECO:0000259" key="3">
    <source>
        <dbReference type="Pfam" id="PF17678"/>
    </source>
</evidence>
<dbReference type="Gene3D" id="3.30.2080.10">
    <property type="entry name" value="GH92 mannosidase domain"/>
    <property type="match status" value="1"/>
</dbReference>
<dbReference type="GO" id="GO:0030246">
    <property type="term" value="F:carbohydrate binding"/>
    <property type="evidence" value="ECO:0007669"/>
    <property type="project" value="InterPro"/>
</dbReference>
<organism evidence="4 5">
    <name type="scientific">Solibaculum mannosilyticum</name>
    <dbReference type="NCBI Taxonomy" id="2780922"/>
    <lineage>
        <taxon>Bacteria</taxon>
        <taxon>Bacillati</taxon>
        <taxon>Bacillota</taxon>
        <taxon>Clostridia</taxon>
        <taxon>Eubacteriales</taxon>
        <taxon>Oscillospiraceae</taxon>
        <taxon>Solibaculum</taxon>
    </lineage>
</organism>
<evidence type="ECO:0000313" key="4">
    <source>
        <dbReference type="EMBL" id="BCI61130.1"/>
    </source>
</evidence>
<dbReference type="SUPFAM" id="SSF49785">
    <property type="entry name" value="Galactose-binding domain-like"/>
    <property type="match status" value="1"/>
</dbReference>
<dbReference type="Gene3D" id="2.70.98.10">
    <property type="match status" value="1"/>
</dbReference>
<dbReference type="PANTHER" id="PTHR12143:SF43">
    <property type="entry name" value="PUTATIVE-RELATED"/>
    <property type="match status" value="1"/>
</dbReference>
<reference evidence="5" key="1">
    <citation type="submission" date="2020-07" db="EMBL/GenBank/DDBJ databases">
        <title>Complete genome sequencing of Clostridia bacterium strain 12CBH8.</title>
        <authorList>
            <person name="Sakamoto M."/>
            <person name="Murakami T."/>
            <person name="Mori H."/>
        </authorList>
    </citation>
    <scope>NUCLEOTIDE SEQUENCE [LARGE SCALE GENOMIC DNA]</scope>
    <source>
        <strain evidence="5">12CBH8</strain>
    </source>
</reference>
<feature type="domain" description="Glycosyl hydrolase family 92 N-terminal" evidence="3">
    <location>
        <begin position="246"/>
        <end position="431"/>
    </location>
</feature>
<evidence type="ECO:0000313" key="5">
    <source>
        <dbReference type="Proteomes" id="UP000593890"/>
    </source>
</evidence>
<evidence type="ECO:0000256" key="1">
    <source>
        <dbReference type="SAM" id="SignalP"/>
    </source>
</evidence>
<keyword evidence="5" id="KW-1185">Reference proteome</keyword>
<protein>
    <recommendedName>
        <fullName evidence="6">Alpha-1,2-mannosidase</fullName>
    </recommendedName>
</protein>
<dbReference type="Pfam" id="PF07971">
    <property type="entry name" value="Glyco_hydro_92"/>
    <property type="match status" value="1"/>
</dbReference>
<dbReference type="InterPro" id="IPR014718">
    <property type="entry name" value="GH-type_carb-bd"/>
</dbReference>
<dbReference type="InterPro" id="IPR041371">
    <property type="entry name" value="GH92_N"/>
</dbReference>
<feature type="chain" id="PRO_5031377550" description="Alpha-1,2-mannosidase" evidence="1">
    <location>
        <begin position="23"/>
        <end position="1300"/>
    </location>
</feature>
<dbReference type="GO" id="GO:0005975">
    <property type="term" value="P:carbohydrate metabolic process"/>
    <property type="evidence" value="ECO:0007669"/>
    <property type="project" value="InterPro"/>
</dbReference>
<dbReference type="KEGG" id="sman:C12CBH8_17690"/>
<evidence type="ECO:0000259" key="2">
    <source>
        <dbReference type="Pfam" id="PF07971"/>
    </source>
</evidence>
<dbReference type="FunFam" id="3.30.2080.10:FF:000001">
    <property type="entry name" value="Alpha-1,2-mannosidase subfamily"/>
    <property type="match status" value="1"/>
</dbReference>
<dbReference type="NCBIfam" id="TIGR01180">
    <property type="entry name" value="aman2_put"/>
    <property type="match status" value="1"/>
</dbReference>
<dbReference type="InterPro" id="IPR012939">
    <property type="entry name" value="Glyco_hydro_92"/>
</dbReference>
<accession>A0A7I8D2U1</accession>
<keyword evidence="1" id="KW-0732">Signal</keyword>
<feature type="domain" description="Glycosyl hydrolase family 92" evidence="2">
    <location>
        <begin position="452"/>
        <end position="950"/>
    </location>
</feature>
<dbReference type="EMBL" id="AP023321">
    <property type="protein sequence ID" value="BCI61130.1"/>
    <property type="molecule type" value="Genomic_DNA"/>
</dbReference>
<dbReference type="Proteomes" id="UP000593890">
    <property type="component" value="Chromosome"/>
</dbReference>
<dbReference type="Gene3D" id="2.60.120.260">
    <property type="entry name" value="Galactose-binding domain-like"/>
    <property type="match status" value="1"/>
</dbReference>
<dbReference type="InterPro" id="IPR005887">
    <property type="entry name" value="GH92_a_mannosidase_put"/>
</dbReference>